<dbReference type="PANTHER" id="PTHR30349">
    <property type="entry name" value="PHAGE INTEGRASE-RELATED"/>
    <property type="match status" value="1"/>
</dbReference>
<dbReference type="InterPro" id="IPR011010">
    <property type="entry name" value="DNA_brk_join_enz"/>
</dbReference>
<dbReference type="Proteomes" id="UP000031952">
    <property type="component" value="Plasmid pRAS01"/>
</dbReference>
<dbReference type="Gene3D" id="1.10.150.130">
    <property type="match status" value="1"/>
</dbReference>
<dbReference type="EMBL" id="CP011517">
    <property type="protein sequence ID" value="KIJ88782.1"/>
    <property type="molecule type" value="Genomic_DNA"/>
</dbReference>
<dbReference type="SMR" id="A0A0C2LZE1"/>
<evidence type="ECO:0000313" key="9">
    <source>
        <dbReference type="Proteomes" id="UP000031952"/>
    </source>
</evidence>
<dbReference type="InterPro" id="IPR010998">
    <property type="entry name" value="Integrase_recombinase_N"/>
</dbReference>
<comment type="similarity">
    <text evidence="1">Belongs to the 'phage' integrase family.</text>
</comment>
<name>A0A0C2LZE1_9RICK</name>
<feature type="domain" description="Tyr recombinase" evidence="6">
    <location>
        <begin position="85"/>
        <end position="262"/>
    </location>
</feature>
<dbReference type="PROSITE" id="PS51898">
    <property type="entry name" value="TYR_RECOMBINASE"/>
    <property type="match status" value="1"/>
</dbReference>
<evidence type="ECO:0000256" key="4">
    <source>
        <dbReference type="ARBA" id="ARBA00023172"/>
    </source>
</evidence>
<evidence type="ECO:0000256" key="3">
    <source>
        <dbReference type="ARBA" id="ARBA00023125"/>
    </source>
</evidence>
<organism evidence="8 9">
    <name type="scientific">Rickettsia asembonensis</name>
    <dbReference type="NCBI Taxonomy" id="1068590"/>
    <lineage>
        <taxon>Bacteria</taxon>
        <taxon>Pseudomonadati</taxon>
        <taxon>Pseudomonadota</taxon>
        <taxon>Alphaproteobacteria</taxon>
        <taxon>Rickettsiales</taxon>
        <taxon>Rickettsiaceae</taxon>
        <taxon>Rickettsieae</taxon>
        <taxon>Rickettsia</taxon>
        <taxon>spotted fever group</taxon>
    </lineage>
</organism>
<keyword evidence="9" id="KW-1185">Reference proteome</keyword>
<keyword evidence="3 5" id="KW-0238">DNA-binding</keyword>
<geneLocation type="plasmid" evidence="8 9">
    <name>pRAS01</name>
</geneLocation>
<dbReference type="GO" id="GO:0006310">
    <property type="term" value="P:DNA recombination"/>
    <property type="evidence" value="ECO:0007669"/>
    <property type="project" value="UniProtKB-KW"/>
</dbReference>
<dbReference type="Gene3D" id="1.10.443.10">
    <property type="entry name" value="Intergrase catalytic core"/>
    <property type="match status" value="1"/>
</dbReference>
<evidence type="ECO:0000313" key="8">
    <source>
        <dbReference type="EMBL" id="KIJ88782.1"/>
    </source>
</evidence>
<feature type="domain" description="Core-binding (CB)" evidence="7">
    <location>
        <begin position="1"/>
        <end position="65"/>
    </location>
</feature>
<dbReference type="InterPro" id="IPR050090">
    <property type="entry name" value="Tyrosine_recombinase_XerCD"/>
</dbReference>
<evidence type="ECO:0000259" key="7">
    <source>
        <dbReference type="PROSITE" id="PS51900"/>
    </source>
</evidence>
<dbReference type="PROSITE" id="PS51900">
    <property type="entry name" value="CB"/>
    <property type="match status" value="1"/>
</dbReference>
<keyword evidence="4" id="KW-0233">DNA recombination</keyword>
<dbReference type="SUPFAM" id="SSF56349">
    <property type="entry name" value="DNA breaking-rejoining enzymes"/>
    <property type="match status" value="1"/>
</dbReference>
<evidence type="ECO:0000256" key="2">
    <source>
        <dbReference type="ARBA" id="ARBA00022908"/>
    </source>
</evidence>
<evidence type="ECO:0008006" key="10">
    <source>
        <dbReference type="Google" id="ProtNLM"/>
    </source>
</evidence>
<accession>A0A0C2LZE1</accession>
<dbReference type="InterPro" id="IPR002104">
    <property type="entry name" value="Integrase_catalytic"/>
</dbReference>
<proteinExistence type="inferred from homology"/>
<evidence type="ECO:0000256" key="5">
    <source>
        <dbReference type="PROSITE-ProRule" id="PRU01248"/>
    </source>
</evidence>
<keyword evidence="2" id="KW-0229">DNA integration</keyword>
<dbReference type="Pfam" id="PF00589">
    <property type="entry name" value="Phage_integrase"/>
    <property type="match status" value="1"/>
</dbReference>
<dbReference type="RefSeq" id="WP_041078777.1">
    <property type="nucleotide sequence ID" value="NZ_CP011517.1"/>
</dbReference>
<reference evidence="8 9" key="1">
    <citation type="journal article" date="2015" name="Genome Announc.">
        <title>Whole-Genome Sequence of 'Candidatus Rickettsia asemboensis' Strain NMRCii, Isolated from Fleas of Western Kenya.</title>
        <authorList>
            <person name="Jima D.D."/>
            <person name="Luce-Fedrow A."/>
            <person name="Yang Y."/>
            <person name="Maina A.N."/>
            <person name="Snesrud E.C."/>
            <person name="Otiang E."/>
            <person name="Njenga K."/>
            <person name="Jarman R.G."/>
            <person name="Richards A.L."/>
            <person name="Hang J."/>
        </authorList>
    </citation>
    <scope>NUCLEOTIDE SEQUENCE [LARGE SCALE GENOMIC DNA]</scope>
    <source>
        <strain evidence="8 9">NMRCii</strain>
        <plasmid evidence="8">pRAS01</plasmid>
    </source>
</reference>
<protein>
    <recommendedName>
        <fullName evidence="10">Integrase</fullName>
    </recommendedName>
</protein>
<dbReference type="PANTHER" id="PTHR30349:SF64">
    <property type="entry name" value="PROPHAGE INTEGRASE INTD-RELATED"/>
    <property type="match status" value="1"/>
</dbReference>
<sequence>MISYKNDLIIFARWFNKVNHYSFTINKITPTDIRLYKQYLIDNEFKPNTINRKILSLKYFMKWGWNTKKMAYRFPFPKLVKEHSITARWLDKLEQNSLLRHFEKYGKIRDISIIKILLNTGLRIQELCNLKWKHITITDRKGSLIVNYGKGNKSREIPLNKSARLAFEAIDYHVNVGSSDKIFIGQRGNLTPRGIQLMIKRILANTELSDISPHDLRHSFCKNLVNSGVSLEKIAMLAGHERLDTTKIYCYPSYSDLNEAVDRISEEE</sequence>
<dbReference type="InterPro" id="IPR044068">
    <property type="entry name" value="CB"/>
</dbReference>
<keyword evidence="8" id="KW-0614">Plasmid</keyword>
<dbReference type="GO" id="GO:0003677">
    <property type="term" value="F:DNA binding"/>
    <property type="evidence" value="ECO:0007669"/>
    <property type="project" value="UniProtKB-UniRule"/>
</dbReference>
<evidence type="ECO:0000259" key="6">
    <source>
        <dbReference type="PROSITE" id="PS51898"/>
    </source>
</evidence>
<dbReference type="InterPro" id="IPR013762">
    <property type="entry name" value="Integrase-like_cat_sf"/>
</dbReference>
<dbReference type="AlphaFoldDB" id="A0A0C2LZE1"/>
<evidence type="ECO:0000256" key="1">
    <source>
        <dbReference type="ARBA" id="ARBA00008857"/>
    </source>
</evidence>
<gene>
    <name evidence="8" type="ORF">SB78_03660</name>
</gene>
<dbReference type="GO" id="GO:0015074">
    <property type="term" value="P:DNA integration"/>
    <property type="evidence" value="ECO:0007669"/>
    <property type="project" value="UniProtKB-KW"/>
</dbReference>